<gene>
    <name evidence="3" type="ORF">PCOL08062_LOCUS7737</name>
</gene>
<comment type="catalytic activity">
    <reaction evidence="1">
        <text>[protein]-peptidylproline (omega=180) = [protein]-peptidylproline (omega=0)</text>
        <dbReference type="Rhea" id="RHEA:16237"/>
        <dbReference type="Rhea" id="RHEA-COMP:10747"/>
        <dbReference type="Rhea" id="RHEA-COMP:10748"/>
        <dbReference type="ChEBI" id="CHEBI:83833"/>
        <dbReference type="ChEBI" id="CHEBI:83834"/>
        <dbReference type="EC" id="5.2.1.8"/>
    </reaction>
</comment>
<dbReference type="InterPro" id="IPR046357">
    <property type="entry name" value="PPIase_dom_sf"/>
</dbReference>
<evidence type="ECO:0000259" key="2">
    <source>
        <dbReference type="PROSITE" id="PS50059"/>
    </source>
</evidence>
<dbReference type="PANTHER" id="PTHR47414:SF1">
    <property type="entry name" value="PEPTIDYL-PROLYL CIS-TRANS ISOMERASE FKBP20-2, CHLOROPLASTIC"/>
    <property type="match status" value="1"/>
</dbReference>
<dbReference type="EC" id="5.2.1.8" evidence="1"/>
<evidence type="ECO:0000256" key="1">
    <source>
        <dbReference type="PROSITE-ProRule" id="PRU00277"/>
    </source>
</evidence>
<feature type="domain" description="PPIase FKBP-type" evidence="2">
    <location>
        <begin position="101"/>
        <end position="188"/>
    </location>
</feature>
<keyword evidence="1" id="KW-0697">Rotamase</keyword>
<dbReference type="Pfam" id="PF00254">
    <property type="entry name" value="FKBP_C"/>
    <property type="match status" value="1"/>
</dbReference>
<proteinExistence type="predicted"/>
<dbReference type="EMBL" id="HBDZ01010131">
    <property type="protein sequence ID" value="CAD8242667.1"/>
    <property type="molecule type" value="Transcribed_RNA"/>
</dbReference>
<dbReference type="InterPro" id="IPR001179">
    <property type="entry name" value="PPIase_FKBP_dom"/>
</dbReference>
<dbReference type="InterPro" id="IPR044239">
    <property type="entry name" value="FKBP20-2-like"/>
</dbReference>
<dbReference type="Gene3D" id="3.10.50.40">
    <property type="match status" value="1"/>
</dbReference>
<sequence>MAEVGAGVEGALEGAADGSAAASAADAAMDDFFADERVLLEYNRARRMQALNGAPADFPTFLRDGFEATVVTPPETDYVVGSDGLLTLDFELGTGRAPGPTDEVVFEYKVYNEAGKLIDGTYNKETPGQTRLGLGGLIPGVEEGMLGMRVGGRRRIVCPPELGPPVGPQTFFMSRQYEVFDVKLLEVHTCTEKQVLFTKRSVCE</sequence>
<dbReference type="GO" id="GO:0003755">
    <property type="term" value="F:peptidyl-prolyl cis-trans isomerase activity"/>
    <property type="evidence" value="ECO:0007669"/>
    <property type="project" value="UniProtKB-KW"/>
</dbReference>
<keyword evidence="1" id="KW-0413">Isomerase</keyword>
<dbReference type="SUPFAM" id="SSF54534">
    <property type="entry name" value="FKBP-like"/>
    <property type="match status" value="1"/>
</dbReference>
<protein>
    <recommendedName>
        <fullName evidence="1">peptidylprolyl isomerase</fullName>
        <ecNumber evidence="1">5.2.1.8</ecNumber>
    </recommendedName>
</protein>
<dbReference type="PROSITE" id="PS50059">
    <property type="entry name" value="FKBP_PPIASE"/>
    <property type="match status" value="1"/>
</dbReference>
<accession>A0A7R9Y405</accession>
<dbReference type="AlphaFoldDB" id="A0A7R9Y405"/>
<dbReference type="PANTHER" id="PTHR47414">
    <property type="entry name" value="PEPTIDYL-PROLYL CIS-TRANS ISOMERASE FKBP20-2, CHLOROPLASTIC"/>
    <property type="match status" value="1"/>
</dbReference>
<evidence type="ECO:0000313" key="3">
    <source>
        <dbReference type="EMBL" id="CAD8242667.1"/>
    </source>
</evidence>
<reference evidence="3" key="1">
    <citation type="submission" date="2021-01" db="EMBL/GenBank/DDBJ databases">
        <authorList>
            <person name="Corre E."/>
            <person name="Pelletier E."/>
            <person name="Niang G."/>
            <person name="Scheremetjew M."/>
            <person name="Finn R."/>
            <person name="Kale V."/>
            <person name="Holt S."/>
            <person name="Cochrane G."/>
            <person name="Meng A."/>
            <person name="Brown T."/>
            <person name="Cohen L."/>
        </authorList>
    </citation>
    <scope>NUCLEOTIDE SEQUENCE</scope>
    <source>
        <strain evidence="3">CCMP1413</strain>
    </source>
</reference>
<organism evidence="3">
    <name type="scientific">Prasinoderma coloniale</name>
    <dbReference type="NCBI Taxonomy" id="156133"/>
    <lineage>
        <taxon>Eukaryota</taxon>
        <taxon>Viridiplantae</taxon>
        <taxon>Prasinodermophyta</taxon>
        <taxon>Prasinodermophyceae</taxon>
        <taxon>Prasinodermales</taxon>
        <taxon>Prasinodermaceae</taxon>
        <taxon>Prasinoderma</taxon>
    </lineage>
</organism>
<name>A0A7R9Y405_9VIRI</name>